<evidence type="ECO:0000259" key="6">
    <source>
        <dbReference type="SMART" id="SM00316"/>
    </source>
</evidence>
<dbReference type="Pfam" id="PF10150">
    <property type="entry name" value="RNase_E_G"/>
    <property type="match status" value="1"/>
</dbReference>
<dbReference type="SMART" id="SM00316">
    <property type="entry name" value="S1"/>
    <property type="match status" value="1"/>
</dbReference>
<dbReference type="SUPFAM" id="SSF50249">
    <property type="entry name" value="Nucleic acid-binding proteins"/>
    <property type="match status" value="1"/>
</dbReference>
<accession>A0A1W1YBL1</accession>
<evidence type="ECO:0000256" key="1">
    <source>
        <dbReference type="ARBA" id="ARBA00001946"/>
    </source>
</evidence>
<dbReference type="EMBL" id="FWXS01000001">
    <property type="protein sequence ID" value="SMC33504.1"/>
    <property type="molecule type" value="Genomic_DNA"/>
</dbReference>
<dbReference type="CDD" id="cd04453">
    <property type="entry name" value="S1_RNase_E"/>
    <property type="match status" value="1"/>
</dbReference>
<dbReference type="InterPro" id="IPR019307">
    <property type="entry name" value="RNA-bd_AU-1/RNase_E/G"/>
</dbReference>
<reference evidence="7 8" key="1">
    <citation type="submission" date="2017-04" db="EMBL/GenBank/DDBJ databases">
        <authorList>
            <person name="Afonso C.L."/>
            <person name="Miller P.J."/>
            <person name="Scott M.A."/>
            <person name="Spackman E."/>
            <person name="Goraichik I."/>
            <person name="Dimitrov K.M."/>
            <person name="Suarez D.L."/>
            <person name="Swayne D.E."/>
        </authorList>
    </citation>
    <scope>NUCLEOTIDE SEQUENCE [LARGE SCALE GENOMIC DNA]</scope>
    <source>
        <strain evidence="7 8">CGMCC 1.12708</strain>
    </source>
</reference>
<dbReference type="AlphaFoldDB" id="A0A1W1YBL1"/>
<evidence type="ECO:0000256" key="4">
    <source>
        <dbReference type="ARBA" id="ARBA00022842"/>
    </source>
</evidence>
<keyword evidence="8" id="KW-1185">Reference proteome</keyword>
<dbReference type="InterPro" id="IPR004659">
    <property type="entry name" value="RNase_E/G"/>
</dbReference>
<sequence>MNKELVVSTVEDNVQIALLEDGKLMELHQQSVDLNFAVGDMYLGKVKKLAPSLNAAFVDIGYSKDAFLHYHDLGPHVRSLISYTNLVSSEKFKSANLKSFRKEEMIQKDGTMSEVLKPGDPIVIQITKEPIHSKGPRITSEISIAGRFLILAPFSDKVSVSQKIKNKAERDRLVALVESIKPEGFGIIIRTVAEGKKVAELHADMNYLMNKWQQVFKNIQKRKAPAKLLSEMDRASSILRDNFNEDFVKISVDDEVFAREMKEYLDVIAPEKSNLIKVVPDSDIPLFEKVGIERQIKQSFGKNVTIPQSKGAYLVIEHTEALHVIDVNSGNITRNSNNQEESALNVNKVAATEIARQLRLRDMGGIIVVDFIDMTNNDNKRKLYEHFKEEMQKDRAKHKILPPSKFGLIQITRQRVRPELNIKTVEENPNALQKEVEAPILIIERIEQVLKNIIENKGKNVKEISLHVHPFVGAYLTKGFPSIRQKWYMKYKRWIKIVPRESYKYLQFNFLNKNNTLHNESN</sequence>
<dbReference type="InterPro" id="IPR003029">
    <property type="entry name" value="S1_domain"/>
</dbReference>
<dbReference type="PANTHER" id="PTHR30001:SF0">
    <property type="entry name" value="RIBONUCLEASE G"/>
    <property type="match status" value="1"/>
</dbReference>
<evidence type="ECO:0000256" key="2">
    <source>
        <dbReference type="ARBA" id="ARBA00022723"/>
    </source>
</evidence>
<proteinExistence type="predicted"/>
<dbReference type="InterPro" id="IPR012340">
    <property type="entry name" value="NA-bd_OB-fold"/>
</dbReference>
<dbReference type="GO" id="GO:0005737">
    <property type="term" value="C:cytoplasm"/>
    <property type="evidence" value="ECO:0007669"/>
    <property type="project" value="TreeGrafter"/>
</dbReference>
<dbReference type="GO" id="GO:0003723">
    <property type="term" value="F:RNA binding"/>
    <property type="evidence" value="ECO:0007669"/>
    <property type="project" value="UniProtKB-KW"/>
</dbReference>
<comment type="cofactor">
    <cofactor evidence="1">
        <name>Mg(2+)</name>
        <dbReference type="ChEBI" id="CHEBI:18420"/>
    </cofactor>
</comment>
<dbReference type="STRING" id="1434700.SAMN06296427_101223"/>
<organism evidence="7 8">
    <name type="scientific">Moheibacter sediminis</name>
    <dbReference type="NCBI Taxonomy" id="1434700"/>
    <lineage>
        <taxon>Bacteria</taxon>
        <taxon>Pseudomonadati</taxon>
        <taxon>Bacteroidota</taxon>
        <taxon>Flavobacteriia</taxon>
        <taxon>Flavobacteriales</taxon>
        <taxon>Weeksellaceae</taxon>
        <taxon>Moheibacter</taxon>
    </lineage>
</organism>
<dbReference type="GO" id="GO:0016787">
    <property type="term" value="F:hydrolase activity"/>
    <property type="evidence" value="ECO:0007669"/>
    <property type="project" value="UniProtKB-KW"/>
</dbReference>
<evidence type="ECO:0000313" key="8">
    <source>
        <dbReference type="Proteomes" id="UP000192393"/>
    </source>
</evidence>
<name>A0A1W1YBL1_9FLAO</name>
<keyword evidence="2" id="KW-0479">Metal-binding</keyword>
<dbReference type="GO" id="GO:0046872">
    <property type="term" value="F:metal ion binding"/>
    <property type="evidence" value="ECO:0007669"/>
    <property type="project" value="UniProtKB-KW"/>
</dbReference>
<dbReference type="NCBIfam" id="TIGR00757">
    <property type="entry name" value="RNaseEG"/>
    <property type="match status" value="1"/>
</dbReference>
<evidence type="ECO:0000256" key="5">
    <source>
        <dbReference type="ARBA" id="ARBA00022884"/>
    </source>
</evidence>
<keyword evidence="3" id="KW-0378">Hydrolase</keyword>
<gene>
    <name evidence="7" type="ORF">SAMN06296427_101223</name>
</gene>
<evidence type="ECO:0000313" key="7">
    <source>
        <dbReference type="EMBL" id="SMC33504.1"/>
    </source>
</evidence>
<dbReference type="Proteomes" id="UP000192393">
    <property type="component" value="Unassembled WGS sequence"/>
</dbReference>
<evidence type="ECO:0000256" key="3">
    <source>
        <dbReference type="ARBA" id="ARBA00022801"/>
    </source>
</evidence>
<protein>
    <submittedName>
        <fullName evidence="7">Ribonuclease G</fullName>
    </submittedName>
</protein>
<keyword evidence="5" id="KW-0694">RNA-binding</keyword>
<feature type="domain" description="S1 motif" evidence="6">
    <location>
        <begin position="37"/>
        <end position="141"/>
    </location>
</feature>
<dbReference type="OrthoDB" id="9804278at2"/>
<keyword evidence="4" id="KW-0460">Magnesium</keyword>
<dbReference type="GO" id="GO:0006364">
    <property type="term" value="P:rRNA processing"/>
    <property type="evidence" value="ECO:0007669"/>
    <property type="project" value="TreeGrafter"/>
</dbReference>
<dbReference type="Gene3D" id="2.40.50.140">
    <property type="entry name" value="Nucleic acid-binding proteins"/>
    <property type="match status" value="1"/>
</dbReference>
<dbReference type="PANTHER" id="PTHR30001">
    <property type="entry name" value="RIBONUCLEASE"/>
    <property type="match status" value="1"/>
</dbReference>
<dbReference type="GO" id="GO:0004540">
    <property type="term" value="F:RNA nuclease activity"/>
    <property type="evidence" value="ECO:0007669"/>
    <property type="project" value="InterPro"/>
</dbReference>
<dbReference type="RefSeq" id="WP_084015437.1">
    <property type="nucleotide sequence ID" value="NZ_FWXS01000001.1"/>
</dbReference>